<dbReference type="NCBIfam" id="NF038402">
    <property type="entry name" value="TroA_like"/>
    <property type="match status" value="1"/>
</dbReference>
<dbReference type="CDD" id="cd01144">
    <property type="entry name" value="BtuF"/>
    <property type="match status" value="1"/>
</dbReference>
<dbReference type="AlphaFoldDB" id="A0YC12"/>
<proteinExistence type="predicted"/>
<dbReference type="STRING" id="247633.GP2143_07274"/>
<dbReference type="PROSITE" id="PS50983">
    <property type="entry name" value="FE_B12_PBP"/>
    <property type="match status" value="1"/>
</dbReference>
<dbReference type="GO" id="GO:0071281">
    <property type="term" value="P:cellular response to iron ion"/>
    <property type="evidence" value="ECO:0007669"/>
    <property type="project" value="TreeGrafter"/>
</dbReference>
<feature type="domain" description="Fe/B12 periplasmic-binding" evidence="3">
    <location>
        <begin position="41"/>
        <end position="290"/>
    </location>
</feature>
<keyword evidence="5" id="KW-1185">Reference proteome</keyword>
<evidence type="ECO:0000256" key="1">
    <source>
        <dbReference type="ARBA" id="ARBA00022729"/>
    </source>
</evidence>
<dbReference type="Gene3D" id="3.40.50.1980">
    <property type="entry name" value="Nitrogenase molybdenum iron protein domain"/>
    <property type="match status" value="2"/>
</dbReference>
<accession>A0YC12</accession>
<dbReference type="eggNOG" id="COG0614">
    <property type="taxonomic scope" value="Bacteria"/>
</dbReference>
<evidence type="ECO:0000259" key="3">
    <source>
        <dbReference type="PROSITE" id="PS50983"/>
    </source>
</evidence>
<dbReference type="InterPro" id="IPR050902">
    <property type="entry name" value="ABC_Transporter_SBP"/>
</dbReference>
<dbReference type="InterPro" id="IPR002491">
    <property type="entry name" value="ABC_transptr_periplasmic_BD"/>
</dbReference>
<comment type="caution">
    <text evidence="4">The sequence shown here is derived from an EMBL/GenBank/DDBJ whole genome shotgun (WGS) entry which is preliminary data.</text>
</comment>
<organism evidence="4 5">
    <name type="scientific">marine gamma proteobacterium HTCC2143</name>
    <dbReference type="NCBI Taxonomy" id="247633"/>
    <lineage>
        <taxon>Bacteria</taxon>
        <taxon>Pseudomonadati</taxon>
        <taxon>Pseudomonadota</taxon>
        <taxon>Gammaproteobacteria</taxon>
        <taxon>Cellvibrionales</taxon>
        <taxon>Spongiibacteraceae</taxon>
        <taxon>BD1-7 clade</taxon>
    </lineage>
</organism>
<dbReference type="Proteomes" id="UP000004931">
    <property type="component" value="Unassembled WGS sequence"/>
</dbReference>
<keyword evidence="1 2" id="KW-0732">Signal</keyword>
<dbReference type="Pfam" id="PF01497">
    <property type="entry name" value="Peripla_BP_2"/>
    <property type="match status" value="1"/>
</dbReference>
<sequence length="304" mass="33078">MSRSKLILMVILSFAAAGLRAEVMVDDDLGNTVRLERPADRIVSLAPHLTEIVFAAGAGDKLIGVVSYSDYPPAALDVPIIGSYNSINYEALVALQPDLVLVWNSGNGEELAERIEALGLTVFVSEPKRLPDIARSINKIGTLSGTLAVAEKAAAEYSTRYQALEVDNSYKAPVNVFIEVWHEPMMTVNGTHIISDSIELCGGVNIFAEALPLVPRINVESVVRGNPDVIIATGMADERPEWLDEWLIWDDVSAVKSNSLHSINPDLIGRHSPRILQGVTQLCDYFDRARKNLGLNPIKPADGL</sequence>
<dbReference type="PANTHER" id="PTHR30535:SF34">
    <property type="entry name" value="MOLYBDATE-BINDING PROTEIN MOLA"/>
    <property type="match status" value="1"/>
</dbReference>
<feature type="signal peptide" evidence="2">
    <location>
        <begin position="1"/>
        <end position="21"/>
    </location>
</feature>
<name>A0YC12_9GAMM</name>
<dbReference type="SUPFAM" id="SSF53807">
    <property type="entry name" value="Helical backbone' metal receptor"/>
    <property type="match status" value="1"/>
</dbReference>
<reference evidence="4 5" key="1">
    <citation type="journal article" date="2010" name="J. Bacteriol.">
        <title>Genome sequence of the oligotrophic marine Gammaproteobacterium HTCC2143, isolated from the Oregon Coast.</title>
        <authorList>
            <person name="Oh H.M."/>
            <person name="Kang I."/>
            <person name="Ferriera S."/>
            <person name="Giovannoni S.J."/>
            <person name="Cho J.C."/>
        </authorList>
    </citation>
    <scope>NUCLEOTIDE SEQUENCE [LARGE SCALE GENOMIC DNA]</scope>
    <source>
        <strain evidence="4 5">HTCC2143</strain>
    </source>
</reference>
<protein>
    <submittedName>
        <fullName evidence="4">Probable substrate-binding periplasmic (PBP) ABC transporter protein</fullName>
    </submittedName>
</protein>
<gene>
    <name evidence="4" type="ORF">GP2143_07274</name>
</gene>
<dbReference type="InterPro" id="IPR054828">
    <property type="entry name" value="Vit_B12_bind_prot"/>
</dbReference>
<evidence type="ECO:0000313" key="4">
    <source>
        <dbReference type="EMBL" id="EAW31331.1"/>
    </source>
</evidence>
<feature type="chain" id="PRO_5002631373" evidence="2">
    <location>
        <begin position="22"/>
        <end position="304"/>
    </location>
</feature>
<evidence type="ECO:0000256" key="2">
    <source>
        <dbReference type="SAM" id="SignalP"/>
    </source>
</evidence>
<evidence type="ECO:0000313" key="5">
    <source>
        <dbReference type="Proteomes" id="UP000004931"/>
    </source>
</evidence>
<dbReference type="EMBL" id="AAVT01000003">
    <property type="protein sequence ID" value="EAW31331.1"/>
    <property type="molecule type" value="Genomic_DNA"/>
</dbReference>
<dbReference type="PANTHER" id="PTHR30535">
    <property type="entry name" value="VITAMIN B12-BINDING PROTEIN"/>
    <property type="match status" value="1"/>
</dbReference>